<protein>
    <submittedName>
        <fullName evidence="1">Uncharacterized protein</fullName>
    </submittedName>
</protein>
<proteinExistence type="predicted"/>
<comment type="caution">
    <text evidence="1">The sequence shown here is derived from an EMBL/GenBank/DDBJ whole genome shotgun (WGS) entry which is preliminary data.</text>
</comment>
<name>A0ACB7VGQ6_DIOAL</name>
<dbReference type="EMBL" id="CM037018">
    <property type="protein sequence ID" value="KAH7673294.1"/>
    <property type="molecule type" value="Genomic_DNA"/>
</dbReference>
<evidence type="ECO:0000313" key="2">
    <source>
        <dbReference type="Proteomes" id="UP000827976"/>
    </source>
</evidence>
<dbReference type="Proteomes" id="UP000827976">
    <property type="component" value="Chromosome 8"/>
</dbReference>
<organism evidence="1 2">
    <name type="scientific">Dioscorea alata</name>
    <name type="common">Purple yam</name>
    <dbReference type="NCBI Taxonomy" id="55571"/>
    <lineage>
        <taxon>Eukaryota</taxon>
        <taxon>Viridiplantae</taxon>
        <taxon>Streptophyta</taxon>
        <taxon>Embryophyta</taxon>
        <taxon>Tracheophyta</taxon>
        <taxon>Spermatophyta</taxon>
        <taxon>Magnoliopsida</taxon>
        <taxon>Liliopsida</taxon>
        <taxon>Dioscoreales</taxon>
        <taxon>Dioscoreaceae</taxon>
        <taxon>Dioscorea</taxon>
    </lineage>
</organism>
<accession>A0ACB7VGQ6</accession>
<reference evidence="2" key="1">
    <citation type="journal article" date="2022" name="Nat. Commun.">
        <title>Chromosome evolution and the genetic basis of agronomically important traits in greater yam.</title>
        <authorList>
            <person name="Bredeson J.V."/>
            <person name="Lyons J.B."/>
            <person name="Oniyinde I.O."/>
            <person name="Okereke N.R."/>
            <person name="Kolade O."/>
            <person name="Nnabue I."/>
            <person name="Nwadili C.O."/>
            <person name="Hribova E."/>
            <person name="Parker M."/>
            <person name="Nwogha J."/>
            <person name="Shu S."/>
            <person name="Carlson J."/>
            <person name="Kariba R."/>
            <person name="Muthemba S."/>
            <person name="Knop K."/>
            <person name="Barton G.J."/>
            <person name="Sherwood A.V."/>
            <person name="Lopez-Montes A."/>
            <person name="Asiedu R."/>
            <person name="Jamnadass R."/>
            <person name="Muchugi A."/>
            <person name="Goodstein D."/>
            <person name="Egesi C.N."/>
            <person name="Featherston J."/>
            <person name="Asfaw A."/>
            <person name="Simpson G.G."/>
            <person name="Dolezel J."/>
            <person name="Hendre P.S."/>
            <person name="Van Deynze A."/>
            <person name="Kumar P.L."/>
            <person name="Obidiegwu J.E."/>
            <person name="Bhattacharjee R."/>
            <person name="Rokhsar D.S."/>
        </authorList>
    </citation>
    <scope>NUCLEOTIDE SEQUENCE [LARGE SCALE GENOMIC DNA]</scope>
    <source>
        <strain evidence="2">cv. TDa95/00328</strain>
    </source>
</reference>
<gene>
    <name evidence="1" type="ORF">IHE45_08G000100</name>
</gene>
<evidence type="ECO:0000313" key="1">
    <source>
        <dbReference type="EMBL" id="KAH7673294.1"/>
    </source>
</evidence>
<keyword evidence="2" id="KW-1185">Reference proteome</keyword>
<sequence>MGDSLIPTMLHAAHEFGTAEEDASKIMHRCSWEKFMNNTFKIRSHSAFKVWLYCHSFTTKGNLFNDPH</sequence>